<evidence type="ECO:0000313" key="3">
    <source>
        <dbReference type="EMBL" id="KON75079.1"/>
    </source>
</evidence>
<name>A0A0M0FBV5_CELCE</name>
<dbReference type="Pfam" id="PF00485">
    <property type="entry name" value="PRK"/>
    <property type="match status" value="1"/>
</dbReference>
<dbReference type="Gene3D" id="3.40.50.300">
    <property type="entry name" value="P-loop containing nucleotide triphosphate hydrolases"/>
    <property type="match status" value="1"/>
</dbReference>
<evidence type="ECO:0000256" key="1">
    <source>
        <dbReference type="SAM" id="MobiDB-lite"/>
    </source>
</evidence>
<reference evidence="3 4" key="1">
    <citation type="journal article" date="2015" name="Sci. Rep.">
        <title>Functional and structural properties of a novel cellulosome-like multienzyme complex: efficient glycoside hydrolysis of water-insoluble 7-xylosyl-10-deacetylpaclitaxel.</title>
        <authorList>
            <person name="Dou T.Y."/>
            <person name="Luan H.W."/>
            <person name="Ge G.B."/>
            <person name="Dong M.M."/>
            <person name="Zou H.F."/>
            <person name="He Y.Q."/>
            <person name="Cui P."/>
            <person name="Wang J.Y."/>
            <person name="Hao D.C."/>
            <person name="Yang S.L."/>
            <person name="Yang L."/>
        </authorList>
    </citation>
    <scope>NUCLEOTIDE SEQUENCE [LARGE SCALE GENOMIC DNA]</scope>
    <source>
        <strain evidence="3 4">F16</strain>
    </source>
</reference>
<keyword evidence="4" id="KW-1185">Reference proteome</keyword>
<feature type="domain" description="Phosphoribulokinase/uridine kinase" evidence="2">
    <location>
        <begin position="47"/>
        <end position="150"/>
    </location>
</feature>
<dbReference type="PATRIC" id="fig|1350482.3.peg.749"/>
<sequence>MSDPQHHADGGPADAATRTDPVTADPAGGPALFDLPPGSREVPTRVVLLTGASGSGKTSLTRRLGLPVVALDDFYLDHDHPDLPQRFGIVDWDDPRSWDATGAVEALVELARTGHADVPVYDIPTSRRTGTTHLDVTGSRVVLAEGIFAAEIVAACRAQDVLADAICLRRPRLMTFWFRLLRDLAEMRKPPLTLFRRGWGLLRAEPALVRHWESLGCRALTPAQAEKEIRALLVRPST</sequence>
<proteinExistence type="predicted"/>
<dbReference type="EMBL" id="ATNL01000006">
    <property type="protein sequence ID" value="KON75079.1"/>
    <property type="molecule type" value="Genomic_DNA"/>
</dbReference>
<dbReference type="GO" id="GO:0005524">
    <property type="term" value="F:ATP binding"/>
    <property type="evidence" value="ECO:0007669"/>
    <property type="project" value="InterPro"/>
</dbReference>
<organism evidence="3 4">
    <name type="scientific">Cellulosimicrobium cellulans F16</name>
    <dbReference type="NCBI Taxonomy" id="1350482"/>
    <lineage>
        <taxon>Bacteria</taxon>
        <taxon>Bacillati</taxon>
        <taxon>Actinomycetota</taxon>
        <taxon>Actinomycetes</taxon>
        <taxon>Micrococcales</taxon>
        <taxon>Promicromonosporaceae</taxon>
        <taxon>Cellulosimicrobium</taxon>
    </lineage>
</organism>
<dbReference type="Proteomes" id="UP000037387">
    <property type="component" value="Unassembled WGS sequence"/>
</dbReference>
<dbReference type="InterPro" id="IPR006083">
    <property type="entry name" value="PRK/URK"/>
</dbReference>
<dbReference type="GO" id="GO:0016301">
    <property type="term" value="F:kinase activity"/>
    <property type="evidence" value="ECO:0007669"/>
    <property type="project" value="InterPro"/>
</dbReference>
<protein>
    <recommendedName>
        <fullName evidence="2">Phosphoribulokinase/uridine kinase domain-containing protein</fullName>
    </recommendedName>
</protein>
<evidence type="ECO:0000313" key="4">
    <source>
        <dbReference type="Proteomes" id="UP000037387"/>
    </source>
</evidence>
<gene>
    <name evidence="3" type="ORF">M768_03820</name>
</gene>
<feature type="region of interest" description="Disordered" evidence="1">
    <location>
        <begin position="1"/>
        <end position="38"/>
    </location>
</feature>
<evidence type="ECO:0000259" key="2">
    <source>
        <dbReference type="Pfam" id="PF00485"/>
    </source>
</evidence>
<dbReference type="InterPro" id="IPR027417">
    <property type="entry name" value="P-loop_NTPase"/>
</dbReference>
<accession>A0A0M0FBV5</accession>
<comment type="caution">
    <text evidence="3">The sequence shown here is derived from an EMBL/GenBank/DDBJ whole genome shotgun (WGS) entry which is preliminary data.</text>
</comment>
<dbReference type="RefSeq" id="WP_313769672.1">
    <property type="nucleotide sequence ID" value="NZ_KQ435288.1"/>
</dbReference>
<dbReference type="AlphaFoldDB" id="A0A0M0FBV5"/>
<dbReference type="SUPFAM" id="SSF52540">
    <property type="entry name" value="P-loop containing nucleoside triphosphate hydrolases"/>
    <property type="match status" value="1"/>
</dbReference>